<evidence type="ECO:0000256" key="4">
    <source>
        <dbReference type="PROSITE-ProRule" id="PRU00335"/>
    </source>
</evidence>
<dbReference type="Gene3D" id="1.10.357.10">
    <property type="entry name" value="Tetracycline Repressor, domain 2"/>
    <property type="match status" value="1"/>
</dbReference>
<keyword evidence="1" id="KW-0805">Transcription regulation</keyword>
<organism evidence="7 8">
    <name type="scientific">Actinokineospora auranticolor</name>
    <dbReference type="NCBI Taxonomy" id="155976"/>
    <lineage>
        <taxon>Bacteria</taxon>
        <taxon>Bacillati</taxon>
        <taxon>Actinomycetota</taxon>
        <taxon>Actinomycetes</taxon>
        <taxon>Pseudonocardiales</taxon>
        <taxon>Pseudonocardiaceae</taxon>
        <taxon>Actinokineospora</taxon>
    </lineage>
</organism>
<dbReference type="AlphaFoldDB" id="A0A2S6GT98"/>
<evidence type="ECO:0000259" key="6">
    <source>
        <dbReference type="PROSITE" id="PS50977"/>
    </source>
</evidence>
<accession>A0A2S6GT98</accession>
<keyword evidence="8" id="KW-1185">Reference proteome</keyword>
<dbReference type="InterPro" id="IPR050109">
    <property type="entry name" value="HTH-type_TetR-like_transc_reg"/>
</dbReference>
<feature type="region of interest" description="Disordered" evidence="5">
    <location>
        <begin position="1"/>
        <end position="40"/>
    </location>
</feature>
<dbReference type="PROSITE" id="PS50977">
    <property type="entry name" value="HTH_TETR_2"/>
    <property type="match status" value="1"/>
</dbReference>
<feature type="compositionally biased region" description="Basic residues" evidence="5">
    <location>
        <begin position="9"/>
        <end position="23"/>
    </location>
</feature>
<evidence type="ECO:0000256" key="2">
    <source>
        <dbReference type="ARBA" id="ARBA00023125"/>
    </source>
</evidence>
<name>A0A2S6GT98_9PSEU</name>
<dbReference type="EMBL" id="PTIX01000005">
    <property type="protein sequence ID" value="PPK68341.1"/>
    <property type="molecule type" value="Genomic_DNA"/>
</dbReference>
<protein>
    <submittedName>
        <fullName evidence="7">Regulatory TetR family protein</fullName>
    </submittedName>
</protein>
<dbReference type="PRINTS" id="PR00455">
    <property type="entry name" value="HTHTETR"/>
</dbReference>
<dbReference type="Pfam" id="PF00440">
    <property type="entry name" value="TetR_N"/>
    <property type="match status" value="1"/>
</dbReference>
<comment type="caution">
    <text evidence="7">The sequence shown here is derived from an EMBL/GenBank/DDBJ whole genome shotgun (WGS) entry which is preliminary data.</text>
</comment>
<dbReference type="GO" id="GO:0003700">
    <property type="term" value="F:DNA-binding transcription factor activity"/>
    <property type="evidence" value="ECO:0007669"/>
    <property type="project" value="TreeGrafter"/>
</dbReference>
<feature type="DNA-binding region" description="H-T-H motif" evidence="4">
    <location>
        <begin position="64"/>
        <end position="83"/>
    </location>
</feature>
<evidence type="ECO:0000256" key="5">
    <source>
        <dbReference type="SAM" id="MobiDB-lite"/>
    </source>
</evidence>
<evidence type="ECO:0000256" key="3">
    <source>
        <dbReference type="ARBA" id="ARBA00023163"/>
    </source>
</evidence>
<sequence>MGVATRARAVSRRVRQHTHRIGRWPRGGGGSVEPVKQSPQRDADERILDRAAALFAQHGFAHTSLRDLADAAGLSKAGLLHHFPTKEALFDAAIAVGRDRSRELLDLVAHLPLGAERDRRAVELLTDLALERPGLVALASRSITALATADPAIPDHGDGYVFEMFGVAGETERLARVVGALGGLVVLCLLARHRDDRDAWRGHIVATCLGALGAP</sequence>
<proteinExistence type="predicted"/>
<dbReference type="InterPro" id="IPR001647">
    <property type="entry name" value="HTH_TetR"/>
</dbReference>
<evidence type="ECO:0000313" key="8">
    <source>
        <dbReference type="Proteomes" id="UP000239203"/>
    </source>
</evidence>
<keyword evidence="2 4" id="KW-0238">DNA-binding</keyword>
<dbReference type="PANTHER" id="PTHR30055">
    <property type="entry name" value="HTH-TYPE TRANSCRIPTIONAL REGULATOR RUTR"/>
    <property type="match status" value="1"/>
</dbReference>
<dbReference type="GO" id="GO:0000976">
    <property type="term" value="F:transcription cis-regulatory region binding"/>
    <property type="evidence" value="ECO:0007669"/>
    <property type="project" value="TreeGrafter"/>
</dbReference>
<dbReference type="InterPro" id="IPR009057">
    <property type="entry name" value="Homeodomain-like_sf"/>
</dbReference>
<feature type="domain" description="HTH tetR-type" evidence="6">
    <location>
        <begin position="41"/>
        <end position="101"/>
    </location>
</feature>
<evidence type="ECO:0000256" key="1">
    <source>
        <dbReference type="ARBA" id="ARBA00023015"/>
    </source>
</evidence>
<reference evidence="7 8" key="1">
    <citation type="submission" date="2018-02" db="EMBL/GenBank/DDBJ databases">
        <title>Genomic Encyclopedia of Archaeal and Bacterial Type Strains, Phase II (KMG-II): from individual species to whole genera.</title>
        <authorList>
            <person name="Goeker M."/>
        </authorList>
    </citation>
    <scope>NUCLEOTIDE SEQUENCE [LARGE SCALE GENOMIC DNA]</scope>
    <source>
        <strain evidence="7 8">YU 961-1</strain>
    </source>
</reference>
<dbReference type="Proteomes" id="UP000239203">
    <property type="component" value="Unassembled WGS sequence"/>
</dbReference>
<gene>
    <name evidence="7" type="ORF">CLV40_10564</name>
</gene>
<dbReference type="PANTHER" id="PTHR30055:SF234">
    <property type="entry name" value="HTH-TYPE TRANSCRIPTIONAL REGULATOR BETI"/>
    <property type="match status" value="1"/>
</dbReference>
<evidence type="ECO:0000313" key="7">
    <source>
        <dbReference type="EMBL" id="PPK68341.1"/>
    </source>
</evidence>
<dbReference type="SUPFAM" id="SSF46689">
    <property type="entry name" value="Homeodomain-like"/>
    <property type="match status" value="1"/>
</dbReference>
<keyword evidence="3" id="KW-0804">Transcription</keyword>